<comment type="caution">
    <text evidence="4">The sequence shown here is derived from an EMBL/GenBank/DDBJ whole genome shotgun (WGS) entry which is preliminary data.</text>
</comment>
<reference evidence="4 5" key="1">
    <citation type="journal article" date="2013" name="ISME J.">
        <title>A metabolic model for members of the genus Tetrasphaera involved in enhanced biological phosphorus removal.</title>
        <authorList>
            <person name="Kristiansen R."/>
            <person name="Nguyen H.T.T."/>
            <person name="Saunders A.M."/>
            <person name="Nielsen J.L."/>
            <person name="Wimmer R."/>
            <person name="Le V.Q."/>
            <person name="McIlroy S.J."/>
            <person name="Petrovski S."/>
            <person name="Seviour R.J."/>
            <person name="Calteau A."/>
            <person name="Nielsen K.L."/>
            <person name="Nielsen P.H."/>
        </authorList>
    </citation>
    <scope>NUCLEOTIDE SEQUENCE [LARGE SCALE GENOMIC DNA]</scope>
    <source>
        <strain evidence="4 5">T1-X7</strain>
    </source>
</reference>
<dbReference type="EMBL" id="CAJB01000388">
    <property type="protein sequence ID" value="CCH79756.1"/>
    <property type="molecule type" value="Genomic_DNA"/>
</dbReference>
<keyword evidence="2" id="KW-0804">Transcription</keyword>
<evidence type="ECO:0000256" key="2">
    <source>
        <dbReference type="ARBA" id="ARBA00023163"/>
    </source>
</evidence>
<dbReference type="STRING" id="1194083.BN12_560015"/>
<dbReference type="InterPro" id="IPR041916">
    <property type="entry name" value="Anti_sigma_zinc_sf"/>
</dbReference>
<dbReference type="Gene3D" id="1.10.10.1320">
    <property type="entry name" value="Anti-sigma factor, zinc-finger domain"/>
    <property type="match status" value="1"/>
</dbReference>
<proteinExistence type="predicted"/>
<dbReference type="Proteomes" id="UP000035721">
    <property type="component" value="Unassembled WGS sequence"/>
</dbReference>
<feature type="domain" description="Putative zinc-finger" evidence="3">
    <location>
        <begin position="6"/>
        <end position="39"/>
    </location>
</feature>
<evidence type="ECO:0000313" key="4">
    <source>
        <dbReference type="EMBL" id="CCH79756.1"/>
    </source>
</evidence>
<keyword evidence="1" id="KW-0805">Transcription regulation</keyword>
<dbReference type="InterPro" id="IPR027383">
    <property type="entry name" value="Znf_put"/>
</dbReference>
<dbReference type="InterPro" id="IPR024020">
    <property type="entry name" value="Anit_sigma_mycothiol_RsrA"/>
</dbReference>
<keyword evidence="5" id="KW-1185">Reference proteome</keyword>
<organism evidence="4 5">
    <name type="scientific">Nostocoides japonicum T1-X7</name>
    <dbReference type="NCBI Taxonomy" id="1194083"/>
    <lineage>
        <taxon>Bacteria</taxon>
        <taxon>Bacillati</taxon>
        <taxon>Actinomycetota</taxon>
        <taxon>Actinomycetes</taxon>
        <taxon>Micrococcales</taxon>
        <taxon>Intrasporangiaceae</taxon>
        <taxon>Nostocoides</taxon>
    </lineage>
</organism>
<dbReference type="AlphaFoldDB" id="A0A077M1N7"/>
<gene>
    <name evidence="4" type="ORF">BN12_560015</name>
</gene>
<name>A0A077M1N7_9MICO</name>
<dbReference type="NCBIfam" id="TIGR03988">
    <property type="entry name" value="antisig_RsrA"/>
    <property type="match status" value="1"/>
</dbReference>
<sequence>MSGPDCSQTLHRLYEYLDGEMTPEDTATIARHLAECAPCMEQHDIEAAVKALLKRSCRQEQAPVALRTAIVQRLTTLRIEYTD</sequence>
<dbReference type="RefSeq" id="WP_048551708.1">
    <property type="nucleotide sequence ID" value="NZ_HF570958.1"/>
</dbReference>
<accession>A0A077M1N7</accession>
<evidence type="ECO:0000256" key="1">
    <source>
        <dbReference type="ARBA" id="ARBA00023015"/>
    </source>
</evidence>
<evidence type="ECO:0000259" key="3">
    <source>
        <dbReference type="Pfam" id="PF13490"/>
    </source>
</evidence>
<dbReference type="OrthoDB" id="3267840at2"/>
<evidence type="ECO:0000313" key="5">
    <source>
        <dbReference type="Proteomes" id="UP000035721"/>
    </source>
</evidence>
<dbReference type="Pfam" id="PF13490">
    <property type="entry name" value="zf-HC2"/>
    <property type="match status" value="1"/>
</dbReference>
<protein>
    <submittedName>
        <fullName evidence="4">Anti-sigma factor</fullName>
    </submittedName>
</protein>